<protein>
    <submittedName>
        <fullName evidence="1">Uncharacterized protein</fullName>
    </submittedName>
</protein>
<evidence type="ECO:0000313" key="1">
    <source>
        <dbReference type="EMBL" id="RGB67221.1"/>
    </source>
</evidence>
<reference evidence="1 2" key="1">
    <citation type="submission" date="2018-08" db="EMBL/GenBank/DDBJ databases">
        <title>A genome reference for cultivated species of the human gut microbiota.</title>
        <authorList>
            <person name="Zou Y."/>
            <person name="Xue W."/>
            <person name="Luo G."/>
        </authorList>
    </citation>
    <scope>NUCLEOTIDE SEQUENCE [LARGE SCALE GENOMIC DNA]</scope>
    <source>
        <strain evidence="1 2">AF36-11AT</strain>
    </source>
</reference>
<name>A0A3E2SYM4_9FIRM</name>
<dbReference type="AlphaFoldDB" id="A0A3E2SYM4"/>
<sequence>MKKVDDETMAILREKVEKGELSPIYGMPGAVEAMFEYDEKVKQQKEWIEKYPLIKTGKVPIENFDIKLIPTLSKKAKEYGFTILLIQLVAELDITNESIVEYCNLWKEIKANSGRVCVINNYIHTKENYLGKSIVHDLKHFADMMISIVWTLSQKDVVRKLEIDSIGKYLKNPKALNCFSEYVDFLAVLNEMDNTQKHAITNQMSLLAGRDEPCFCCIDSNHNKDIWNVSVKVVSVAQTVEHFNAFYKFSMDKISELCN</sequence>
<dbReference type="RefSeq" id="WP_117506288.1">
    <property type="nucleotide sequence ID" value="NZ_CAXSZA010000004.1"/>
</dbReference>
<evidence type="ECO:0000313" key="2">
    <source>
        <dbReference type="Proteomes" id="UP000261140"/>
    </source>
</evidence>
<accession>A0A3E2SYM4</accession>
<dbReference type="EMBL" id="QVEQ01000023">
    <property type="protein sequence ID" value="RGB67221.1"/>
    <property type="molecule type" value="Genomic_DNA"/>
</dbReference>
<proteinExistence type="predicted"/>
<dbReference type="Proteomes" id="UP000261140">
    <property type="component" value="Unassembled WGS sequence"/>
</dbReference>
<gene>
    <name evidence="1" type="ORF">DWZ89_13560</name>
</gene>
<comment type="caution">
    <text evidence="1">The sequence shown here is derived from an EMBL/GenBank/DDBJ whole genome shotgun (WGS) entry which is preliminary data.</text>
</comment>
<organism evidence="1 2">
    <name type="scientific">Faecalibacterium prausnitzii</name>
    <dbReference type="NCBI Taxonomy" id="853"/>
    <lineage>
        <taxon>Bacteria</taxon>
        <taxon>Bacillati</taxon>
        <taxon>Bacillota</taxon>
        <taxon>Clostridia</taxon>
        <taxon>Eubacteriales</taxon>
        <taxon>Oscillospiraceae</taxon>
        <taxon>Faecalibacterium</taxon>
    </lineage>
</organism>